<sequence length="100" mass="10774">MMIELTNVRRGRIFAVPYRANQAGMAYAIPSGCVVERLNPGQGSQVPECVPEFFALDVQGKPASPNAPREDVFLLPLSGIYRTPSGEAAAVYGATVHRIN</sequence>
<accession>L0D6G1</accession>
<dbReference type="EMBL" id="CP003364">
    <property type="protein sequence ID" value="AGA24989.1"/>
    <property type="molecule type" value="Genomic_DNA"/>
</dbReference>
<dbReference type="KEGG" id="saci:Sinac_0565"/>
<name>L0D6G1_SINAD</name>
<evidence type="ECO:0000313" key="1">
    <source>
        <dbReference type="EMBL" id="AGA24989.1"/>
    </source>
</evidence>
<dbReference type="AlphaFoldDB" id="L0D6G1"/>
<reference evidence="1 2" key="1">
    <citation type="submission" date="2012-02" db="EMBL/GenBank/DDBJ databases">
        <title>Complete sequence of chromosome of Singulisphaera acidiphila DSM 18658.</title>
        <authorList>
            <consortium name="US DOE Joint Genome Institute (JGI-PGF)"/>
            <person name="Lucas S."/>
            <person name="Copeland A."/>
            <person name="Lapidus A."/>
            <person name="Glavina del Rio T."/>
            <person name="Dalin E."/>
            <person name="Tice H."/>
            <person name="Bruce D."/>
            <person name="Goodwin L."/>
            <person name="Pitluck S."/>
            <person name="Peters L."/>
            <person name="Ovchinnikova G."/>
            <person name="Chertkov O."/>
            <person name="Kyrpides N."/>
            <person name="Mavromatis K."/>
            <person name="Ivanova N."/>
            <person name="Brettin T."/>
            <person name="Detter J.C."/>
            <person name="Han C."/>
            <person name="Larimer F."/>
            <person name="Land M."/>
            <person name="Hauser L."/>
            <person name="Markowitz V."/>
            <person name="Cheng J.-F."/>
            <person name="Hugenholtz P."/>
            <person name="Woyke T."/>
            <person name="Wu D."/>
            <person name="Tindall B."/>
            <person name="Pomrenke H."/>
            <person name="Brambilla E."/>
            <person name="Klenk H.-P."/>
            <person name="Eisen J.A."/>
        </authorList>
    </citation>
    <scope>NUCLEOTIDE SEQUENCE [LARGE SCALE GENOMIC DNA]</scope>
    <source>
        <strain evidence="2">ATCC BAA-1392 / DSM 18658 / VKM B-2454 / MOB10</strain>
    </source>
</reference>
<evidence type="ECO:0000313" key="2">
    <source>
        <dbReference type="Proteomes" id="UP000010798"/>
    </source>
</evidence>
<dbReference type="RefSeq" id="WP_015244174.1">
    <property type="nucleotide sequence ID" value="NC_019892.1"/>
</dbReference>
<protein>
    <submittedName>
        <fullName evidence="1">Uncharacterized protein</fullName>
    </submittedName>
</protein>
<dbReference type="Proteomes" id="UP000010798">
    <property type="component" value="Chromosome"/>
</dbReference>
<gene>
    <name evidence="1" type="ordered locus">Sinac_0565</name>
</gene>
<organism evidence="1 2">
    <name type="scientific">Singulisphaera acidiphila (strain ATCC BAA-1392 / DSM 18658 / VKM B-2454 / MOB10)</name>
    <dbReference type="NCBI Taxonomy" id="886293"/>
    <lineage>
        <taxon>Bacteria</taxon>
        <taxon>Pseudomonadati</taxon>
        <taxon>Planctomycetota</taxon>
        <taxon>Planctomycetia</taxon>
        <taxon>Isosphaerales</taxon>
        <taxon>Isosphaeraceae</taxon>
        <taxon>Singulisphaera</taxon>
    </lineage>
</organism>
<dbReference type="HOGENOM" id="CLU_2304133_0_0_0"/>
<proteinExistence type="predicted"/>
<keyword evidence="2" id="KW-1185">Reference proteome</keyword>